<dbReference type="PANTHER" id="PTHR13800:SF1">
    <property type="entry name" value="TRANSIENT RECEPTOR POTENTIAL CATION CHANNEL TRPM"/>
    <property type="match status" value="1"/>
</dbReference>
<organism evidence="2 3">
    <name type="scientific">Actinia tenebrosa</name>
    <name type="common">Australian red waratah sea anemone</name>
    <dbReference type="NCBI Taxonomy" id="6105"/>
    <lineage>
        <taxon>Eukaryota</taxon>
        <taxon>Metazoa</taxon>
        <taxon>Cnidaria</taxon>
        <taxon>Anthozoa</taxon>
        <taxon>Hexacorallia</taxon>
        <taxon>Actiniaria</taxon>
        <taxon>Actiniidae</taxon>
        <taxon>Actinia</taxon>
    </lineage>
</organism>
<name>A0A6P8ITF9_ACTTE</name>
<protein>
    <submittedName>
        <fullName evidence="3">Transient receptor potential cation channel subfamily M member 3-like</fullName>
    </submittedName>
</protein>
<dbReference type="InParanoid" id="A0A6P8ITF9"/>
<evidence type="ECO:0000313" key="2">
    <source>
        <dbReference type="Proteomes" id="UP000515163"/>
    </source>
</evidence>
<dbReference type="Proteomes" id="UP000515163">
    <property type="component" value="Unplaced"/>
</dbReference>
<dbReference type="OrthoDB" id="5984425at2759"/>
<dbReference type="KEGG" id="aten:116304852"/>
<accession>A0A6P8ITF9</accession>
<proteinExistence type="predicted"/>
<dbReference type="GO" id="GO:0005886">
    <property type="term" value="C:plasma membrane"/>
    <property type="evidence" value="ECO:0007669"/>
    <property type="project" value="TreeGrafter"/>
</dbReference>
<dbReference type="GeneID" id="116304852"/>
<dbReference type="PANTHER" id="PTHR13800">
    <property type="entry name" value="TRANSIENT RECEPTOR POTENTIAL CATION CHANNEL, SUBFAMILY M, MEMBER 6"/>
    <property type="match status" value="1"/>
</dbReference>
<keyword evidence="2" id="KW-1185">Reference proteome</keyword>
<dbReference type="Pfam" id="PF18139">
    <property type="entry name" value="LSDAT_euk"/>
    <property type="match status" value="1"/>
</dbReference>
<dbReference type="InterPro" id="IPR041491">
    <property type="entry name" value="TRPM_SLOG"/>
</dbReference>
<gene>
    <name evidence="3" type="primary">LOC116304852</name>
</gene>
<dbReference type="RefSeq" id="XP_031570501.1">
    <property type="nucleotide sequence ID" value="XM_031714641.1"/>
</dbReference>
<evidence type="ECO:0000259" key="1">
    <source>
        <dbReference type="Pfam" id="PF18139"/>
    </source>
</evidence>
<feature type="domain" description="TRPM SLOG" evidence="1">
    <location>
        <begin position="96"/>
        <end position="289"/>
    </location>
</feature>
<dbReference type="InterPro" id="IPR050927">
    <property type="entry name" value="TRPM"/>
</dbReference>
<dbReference type="GO" id="GO:0005261">
    <property type="term" value="F:monoatomic cation channel activity"/>
    <property type="evidence" value="ECO:0007669"/>
    <property type="project" value="TreeGrafter"/>
</dbReference>
<evidence type="ECO:0000313" key="3">
    <source>
        <dbReference type="RefSeq" id="XP_031570501.1"/>
    </source>
</evidence>
<sequence length="385" mass="42788">MERTMNGILSNFSTRPSKNSWIFENFQKRECARFIPTSSGSDKCCCGRIKEVHNKDALLPPALQDSTWVSSRHTVASPTDAYGEIEFHGAGHCSRAKYIRVAHDTDAELAYRLLSSEWRIGLPKLLISVTGGAKNFVLQNKLKRILRDGLLKAAQTTGAWIITGGTNTGVMKHVGEAVRGHTVMSRGAQLKDSAHQVHLIGIASWGIVNHRDLLVNTKEPVTYHMTSSMKSKGACLDNNHSHFILVDNGTVEQYGVEISFRANLENCIARKTMAESCSWEMSNVADVVEHRQLLHKIEKAFPGCDPKGCLALYKSVLKCVAKREYITVFSVDEGALDIDKAILRALLKGQNALPKHQLSLALVWDRADIAKSEIFAEDIKWKVKH</sequence>
<dbReference type="GO" id="GO:0030001">
    <property type="term" value="P:metal ion transport"/>
    <property type="evidence" value="ECO:0007669"/>
    <property type="project" value="TreeGrafter"/>
</dbReference>
<dbReference type="AlphaFoldDB" id="A0A6P8ITF9"/>
<reference evidence="3" key="1">
    <citation type="submission" date="2025-08" db="UniProtKB">
        <authorList>
            <consortium name="RefSeq"/>
        </authorList>
    </citation>
    <scope>IDENTIFICATION</scope>
    <source>
        <tissue evidence="3">Tentacle</tissue>
    </source>
</reference>